<dbReference type="SUPFAM" id="SSF46785">
    <property type="entry name" value="Winged helix' DNA-binding domain"/>
    <property type="match status" value="1"/>
</dbReference>
<evidence type="ECO:0000313" key="6">
    <source>
        <dbReference type="Proteomes" id="UP000199114"/>
    </source>
</evidence>
<dbReference type="InterPro" id="IPR036388">
    <property type="entry name" value="WH-like_DNA-bd_sf"/>
</dbReference>
<dbReference type="CDD" id="cd00090">
    <property type="entry name" value="HTH_ARSR"/>
    <property type="match status" value="1"/>
</dbReference>
<dbReference type="SMART" id="SM00344">
    <property type="entry name" value="HTH_ASNC"/>
    <property type="match status" value="1"/>
</dbReference>
<name>A0A1H9STK3_9EURY</name>
<dbReference type="OrthoDB" id="33200at2157"/>
<evidence type="ECO:0000313" key="5">
    <source>
        <dbReference type="EMBL" id="SER87723.1"/>
    </source>
</evidence>
<dbReference type="RefSeq" id="WP_090623114.1">
    <property type="nucleotide sequence ID" value="NZ_FOFD01000009.1"/>
</dbReference>
<proteinExistence type="predicted"/>
<evidence type="ECO:0000256" key="2">
    <source>
        <dbReference type="ARBA" id="ARBA00023125"/>
    </source>
</evidence>
<dbReference type="Pfam" id="PF24273">
    <property type="entry name" value="TRASH_HVO_1752_C"/>
    <property type="match status" value="1"/>
</dbReference>
<protein>
    <submittedName>
        <fullName evidence="5">DNA-binding transcriptional regulator, Lrp family</fullName>
    </submittedName>
</protein>
<dbReference type="AlphaFoldDB" id="A0A1H9STK3"/>
<reference evidence="6" key="1">
    <citation type="submission" date="2016-10" db="EMBL/GenBank/DDBJ databases">
        <authorList>
            <person name="Varghese N."/>
            <person name="Submissions S."/>
        </authorList>
    </citation>
    <scope>NUCLEOTIDE SEQUENCE [LARGE SCALE GENOMIC DNA]</scope>
    <source>
        <strain evidence="6">DSM 25055</strain>
    </source>
</reference>
<dbReference type="EMBL" id="FOFD01000009">
    <property type="protein sequence ID" value="SER87723.1"/>
    <property type="molecule type" value="Genomic_DNA"/>
</dbReference>
<keyword evidence="2 5" id="KW-0238">DNA-binding</keyword>
<dbReference type="InterPro" id="IPR050684">
    <property type="entry name" value="HTH-Siroheme_Decarb"/>
</dbReference>
<dbReference type="InterPro" id="IPR036390">
    <property type="entry name" value="WH_DNA-bd_sf"/>
</dbReference>
<sequence length="199" mass="22137">MRDLDETDMEILRLLGEDARRPFSDIADRVDLSGPAVSDRVERLQEAGVINRFTVDVDHSQLRAGVPVFVQLSGGIGAVDDLRDRIDDADAVEHVFVTADGELWFYARAQVGTVRQWIDGLVGDGDDVDDIEYAVTLIDDVEWQPSLDGTEFALTCAECGNTVDNEGESTSIDGQLYHFCCPSCLSRFEDRYDRLEENA</sequence>
<evidence type="ECO:0000256" key="1">
    <source>
        <dbReference type="ARBA" id="ARBA00023015"/>
    </source>
</evidence>
<keyword evidence="1" id="KW-0805">Transcription regulation</keyword>
<gene>
    <name evidence="5" type="ORF">SAMN04489841_4791</name>
</gene>
<dbReference type="SMART" id="SM00746">
    <property type="entry name" value="TRASH"/>
    <property type="match status" value="1"/>
</dbReference>
<dbReference type="PRINTS" id="PR00033">
    <property type="entry name" value="HTHASNC"/>
</dbReference>
<organism evidence="5 6">
    <name type="scientific">Natrinema salaciae</name>
    <dbReference type="NCBI Taxonomy" id="1186196"/>
    <lineage>
        <taxon>Archaea</taxon>
        <taxon>Methanobacteriati</taxon>
        <taxon>Methanobacteriota</taxon>
        <taxon>Stenosarchaea group</taxon>
        <taxon>Halobacteria</taxon>
        <taxon>Halobacteriales</taxon>
        <taxon>Natrialbaceae</taxon>
        <taxon>Natrinema</taxon>
    </lineage>
</organism>
<evidence type="ECO:0000256" key="3">
    <source>
        <dbReference type="ARBA" id="ARBA00023163"/>
    </source>
</evidence>
<dbReference type="Proteomes" id="UP000199114">
    <property type="component" value="Unassembled WGS sequence"/>
</dbReference>
<evidence type="ECO:0000259" key="4">
    <source>
        <dbReference type="PROSITE" id="PS50956"/>
    </source>
</evidence>
<dbReference type="PANTHER" id="PTHR43413:SF4">
    <property type="entry name" value="HTH-TYPE TRANSCRIPTIONAL REGULATOR LYSM"/>
    <property type="match status" value="1"/>
</dbReference>
<dbReference type="InterPro" id="IPR019888">
    <property type="entry name" value="Tscrpt_reg_AsnC-like"/>
</dbReference>
<dbReference type="InterPro" id="IPR011991">
    <property type="entry name" value="ArsR-like_HTH"/>
</dbReference>
<accession>A0A1H9STK3</accession>
<dbReference type="PROSITE" id="PS50956">
    <property type="entry name" value="HTH_ASNC_2"/>
    <property type="match status" value="1"/>
</dbReference>
<keyword evidence="6" id="KW-1185">Reference proteome</keyword>
<dbReference type="InterPro" id="IPR011017">
    <property type="entry name" value="TRASH_dom"/>
</dbReference>
<dbReference type="GO" id="GO:0043565">
    <property type="term" value="F:sequence-specific DNA binding"/>
    <property type="evidence" value="ECO:0007669"/>
    <property type="project" value="InterPro"/>
</dbReference>
<keyword evidence="3" id="KW-0804">Transcription</keyword>
<dbReference type="Gene3D" id="1.10.10.10">
    <property type="entry name" value="Winged helix-like DNA-binding domain superfamily/Winged helix DNA-binding domain"/>
    <property type="match status" value="1"/>
</dbReference>
<dbReference type="PANTHER" id="PTHR43413">
    <property type="entry name" value="TRANSCRIPTIONAL REGULATOR, ASNC FAMILY"/>
    <property type="match status" value="1"/>
</dbReference>
<feature type="domain" description="HTH asnC-type" evidence="4">
    <location>
        <begin position="4"/>
        <end position="67"/>
    </location>
</feature>
<dbReference type="Pfam" id="PF13404">
    <property type="entry name" value="HTH_AsnC-type"/>
    <property type="match status" value="1"/>
</dbReference>
<dbReference type="InterPro" id="IPR000485">
    <property type="entry name" value="AsnC-type_HTH_dom"/>
</dbReference>
<dbReference type="InterPro" id="IPR056526">
    <property type="entry name" value="TRASH_HVO_1752"/>
</dbReference>
<dbReference type="STRING" id="1186196.SAMN04489841_4791"/>